<evidence type="ECO:0000256" key="13">
    <source>
        <dbReference type="ARBA" id="ARBA00023136"/>
    </source>
</evidence>
<dbReference type="InterPro" id="IPR003661">
    <property type="entry name" value="HisK_dim/P_dom"/>
</dbReference>
<comment type="subcellular location">
    <subcellularLocation>
        <location evidence="3">Cell membrane</location>
    </subcellularLocation>
    <subcellularLocation>
        <location evidence="2">Membrane</location>
        <topology evidence="2">Multi-pass membrane protein</topology>
    </subcellularLocation>
</comment>
<dbReference type="SUPFAM" id="SSF52402">
    <property type="entry name" value="Adenine nucleotide alpha hydrolases-like"/>
    <property type="match status" value="1"/>
</dbReference>
<dbReference type="InterPro" id="IPR025201">
    <property type="entry name" value="KdpD_TM"/>
</dbReference>
<dbReference type="PANTHER" id="PTHR45569">
    <property type="entry name" value="SENSOR PROTEIN KDPD"/>
    <property type="match status" value="1"/>
</dbReference>
<dbReference type="Gene3D" id="3.40.50.620">
    <property type="entry name" value="HUPs"/>
    <property type="match status" value="1"/>
</dbReference>
<organism evidence="16 17">
    <name type="scientific">Leifsonia poae</name>
    <dbReference type="NCBI Taxonomy" id="110933"/>
    <lineage>
        <taxon>Bacteria</taxon>
        <taxon>Bacillati</taxon>
        <taxon>Actinomycetota</taxon>
        <taxon>Actinomycetes</taxon>
        <taxon>Micrococcales</taxon>
        <taxon>Microbacteriaceae</taxon>
        <taxon>Leifsonia</taxon>
    </lineage>
</organism>
<dbReference type="InterPro" id="IPR006016">
    <property type="entry name" value="UspA"/>
</dbReference>
<dbReference type="GO" id="GO:0005524">
    <property type="term" value="F:ATP binding"/>
    <property type="evidence" value="ECO:0007669"/>
    <property type="project" value="UniProtKB-KW"/>
</dbReference>
<dbReference type="Gene3D" id="3.40.50.300">
    <property type="entry name" value="P-loop containing nucleotide triphosphate hydrolases"/>
    <property type="match status" value="1"/>
</dbReference>
<keyword evidence="5" id="KW-0597">Phosphoprotein</keyword>
<keyword evidence="6" id="KW-0808">Transferase</keyword>
<feature type="domain" description="Histidine kinase" evidence="15">
    <location>
        <begin position="614"/>
        <end position="827"/>
    </location>
</feature>
<keyword evidence="10" id="KW-0067">ATP-binding</keyword>
<evidence type="ECO:0000256" key="9">
    <source>
        <dbReference type="ARBA" id="ARBA00022777"/>
    </source>
</evidence>
<dbReference type="Pfam" id="PF00582">
    <property type="entry name" value="Usp"/>
    <property type="match status" value="1"/>
</dbReference>
<dbReference type="CDD" id="cd00082">
    <property type="entry name" value="HisKA"/>
    <property type="match status" value="1"/>
</dbReference>
<evidence type="ECO:0000256" key="6">
    <source>
        <dbReference type="ARBA" id="ARBA00022679"/>
    </source>
</evidence>
<reference evidence="16" key="1">
    <citation type="journal article" date="2014" name="Int. J. Syst. Evol. Microbiol.">
        <title>Complete genome sequence of Corynebacterium casei LMG S-19264T (=DSM 44701T), isolated from a smear-ripened cheese.</title>
        <authorList>
            <consortium name="US DOE Joint Genome Institute (JGI-PGF)"/>
            <person name="Walter F."/>
            <person name="Albersmeier A."/>
            <person name="Kalinowski J."/>
            <person name="Ruckert C."/>
        </authorList>
    </citation>
    <scope>NUCLEOTIDE SEQUENCE</scope>
    <source>
        <strain evidence="16">VKM Ac-1401</strain>
    </source>
</reference>
<evidence type="ECO:0000256" key="5">
    <source>
        <dbReference type="ARBA" id="ARBA00022553"/>
    </source>
</evidence>
<evidence type="ECO:0000256" key="2">
    <source>
        <dbReference type="ARBA" id="ARBA00004141"/>
    </source>
</evidence>
<keyword evidence="7 14" id="KW-0812">Transmembrane</keyword>
<evidence type="ECO:0000259" key="15">
    <source>
        <dbReference type="PROSITE" id="PS50109"/>
    </source>
</evidence>
<dbReference type="SUPFAM" id="SSF47384">
    <property type="entry name" value="Homodimeric domain of signal transducing histidine kinase"/>
    <property type="match status" value="1"/>
</dbReference>
<dbReference type="PROSITE" id="PS50109">
    <property type="entry name" value="HIS_KIN"/>
    <property type="match status" value="1"/>
</dbReference>
<evidence type="ECO:0000256" key="1">
    <source>
        <dbReference type="ARBA" id="ARBA00000085"/>
    </source>
</evidence>
<dbReference type="Pfam" id="PF02702">
    <property type="entry name" value="KdpD"/>
    <property type="match status" value="1"/>
</dbReference>
<dbReference type="EMBL" id="BSEN01000009">
    <property type="protein sequence ID" value="GLJ76588.1"/>
    <property type="molecule type" value="Genomic_DNA"/>
</dbReference>
<keyword evidence="11 14" id="KW-1133">Transmembrane helix</keyword>
<evidence type="ECO:0000256" key="10">
    <source>
        <dbReference type="ARBA" id="ARBA00022840"/>
    </source>
</evidence>
<dbReference type="Pfam" id="PF13493">
    <property type="entry name" value="DUF4118"/>
    <property type="match status" value="1"/>
</dbReference>
<evidence type="ECO:0000256" key="12">
    <source>
        <dbReference type="ARBA" id="ARBA00023012"/>
    </source>
</evidence>
<dbReference type="PANTHER" id="PTHR45569:SF1">
    <property type="entry name" value="SENSOR PROTEIN KDPD"/>
    <property type="match status" value="1"/>
</dbReference>
<dbReference type="Gene3D" id="1.10.287.130">
    <property type="match status" value="1"/>
</dbReference>
<keyword evidence="8" id="KW-0547">Nucleotide-binding</keyword>
<dbReference type="Pfam" id="PF02518">
    <property type="entry name" value="HATPase_c"/>
    <property type="match status" value="1"/>
</dbReference>
<sequence length="842" mass="89323">MAVRGRLRVLLGAAPGVGKTYMMLEEGHRLHDLGKDVVIGVVESHDREATAALLDGLELVPRRTVEHRGITLTEMDLDAVIARHPQIALVDELAHTNAPGSANAKRWQDVEAILAAGIDVISTVNVQHIESLNDVVEQITGVPQRETIPDSIVRSADQIEVVDLTPQSLRDRLADGQVYPATRIDAALSNYFRLGNLTALRELTLVWLADEVDSSLQRYRAEHGIEEKWEARERVVVALTGGPEGETLLRRGARVAARSGSGELLAVHVASQDGLREADPASLAAQRKLVEELGGSYHQVIGTDIPEALVAFARASNATQLVIGVSRRSRLTAFLTGSGVGATVIRASGDIDVHIVSHASAGGRNLPKFRRTGALSVRRRVYGFALALIAGPVLTLLLTQIRSSDSLTAEALSYQLLVVVVALVGGIWPALFAAVLSGLTLDFVFVSPYNTLTIGRPTHLIALGLYIVIAVLVSVVVDQSARRTRSAARAAAESELLVTIAGSVIRGGDAVQSLVSRTREAFGLQAVRFTADDGKVESVDGEPRPDAVPTRIPVGSRGTLELFGDDLQAADRRLLSVIVIQLEAALEHADLSTAAQEVGPLEATDRVRTALLAAVGHDLRRPLAAATAAVTSLRSAGSRLSAKDKTELLDTAEVSLRNLADLLTNLLDVSRVQAGVLAVSLQPVDLEDLIPPVLDELSVKPGEVIVDVSDTLPPVTADPVLLRRAIVNLLSNALRYSPPGRPPRVSASTFSGHVELRVSDHGPGVPDDRKEEIFHPFQRMGDTDNTAGIGLGLALTKGFVEGMGGTLAAEDTPAGGLTMVLALPIDPSGQPEDSSDAAARDV</sequence>
<evidence type="ECO:0000313" key="16">
    <source>
        <dbReference type="EMBL" id="GLJ76588.1"/>
    </source>
</evidence>
<keyword evidence="17" id="KW-1185">Reference proteome</keyword>
<dbReference type="InterPro" id="IPR004358">
    <property type="entry name" value="Sig_transdc_His_kin-like_C"/>
</dbReference>
<dbReference type="GO" id="GO:0005886">
    <property type="term" value="C:plasma membrane"/>
    <property type="evidence" value="ECO:0007669"/>
    <property type="project" value="UniProtKB-SubCell"/>
</dbReference>
<proteinExistence type="predicted"/>
<protein>
    <recommendedName>
        <fullName evidence="4">histidine kinase</fullName>
        <ecNumber evidence="4">2.7.13.3</ecNumber>
    </recommendedName>
</protein>
<evidence type="ECO:0000256" key="3">
    <source>
        <dbReference type="ARBA" id="ARBA00004236"/>
    </source>
</evidence>
<evidence type="ECO:0000256" key="11">
    <source>
        <dbReference type="ARBA" id="ARBA00022989"/>
    </source>
</evidence>
<keyword evidence="12" id="KW-0902">Two-component regulatory system</keyword>
<dbReference type="RefSeq" id="WP_271177248.1">
    <property type="nucleotide sequence ID" value="NZ_BAAAJO010000008.1"/>
</dbReference>
<dbReference type="InterPro" id="IPR003594">
    <property type="entry name" value="HATPase_dom"/>
</dbReference>
<dbReference type="InterPro" id="IPR052023">
    <property type="entry name" value="Histidine_kinase_KdpD"/>
</dbReference>
<comment type="caution">
    <text evidence="16">The sequence shown here is derived from an EMBL/GenBank/DDBJ whole genome shotgun (WGS) entry which is preliminary data.</text>
</comment>
<dbReference type="SUPFAM" id="SSF55874">
    <property type="entry name" value="ATPase domain of HSP90 chaperone/DNA topoisomerase II/histidine kinase"/>
    <property type="match status" value="1"/>
</dbReference>
<dbReference type="InterPro" id="IPR014729">
    <property type="entry name" value="Rossmann-like_a/b/a_fold"/>
</dbReference>
<accession>A0A9W6LZT8</accession>
<dbReference type="InterPro" id="IPR027417">
    <property type="entry name" value="P-loop_NTPase"/>
</dbReference>
<dbReference type="Gene3D" id="3.30.565.10">
    <property type="entry name" value="Histidine kinase-like ATPase, C-terminal domain"/>
    <property type="match status" value="1"/>
</dbReference>
<dbReference type="CDD" id="cd00075">
    <property type="entry name" value="HATPase"/>
    <property type="match status" value="1"/>
</dbReference>
<feature type="transmembrane region" description="Helical" evidence="14">
    <location>
        <begin position="381"/>
        <end position="399"/>
    </location>
</feature>
<reference evidence="16" key="2">
    <citation type="submission" date="2023-01" db="EMBL/GenBank/DDBJ databases">
        <authorList>
            <person name="Sun Q."/>
            <person name="Evtushenko L."/>
        </authorList>
    </citation>
    <scope>NUCLEOTIDE SEQUENCE</scope>
    <source>
        <strain evidence="16">VKM Ac-1401</strain>
    </source>
</reference>
<evidence type="ECO:0000256" key="4">
    <source>
        <dbReference type="ARBA" id="ARBA00012438"/>
    </source>
</evidence>
<dbReference type="InterPro" id="IPR036890">
    <property type="entry name" value="HATPase_C_sf"/>
</dbReference>
<comment type="catalytic activity">
    <reaction evidence="1">
        <text>ATP + protein L-histidine = ADP + protein N-phospho-L-histidine.</text>
        <dbReference type="EC" id="2.7.13.3"/>
    </reaction>
</comment>
<dbReference type="AlphaFoldDB" id="A0A9W6LZT8"/>
<dbReference type="SMART" id="SM00388">
    <property type="entry name" value="HisKA"/>
    <property type="match status" value="1"/>
</dbReference>
<dbReference type="PRINTS" id="PR00344">
    <property type="entry name" value="BCTRLSENSOR"/>
</dbReference>
<dbReference type="InterPro" id="IPR036097">
    <property type="entry name" value="HisK_dim/P_sf"/>
</dbReference>
<feature type="transmembrane region" description="Helical" evidence="14">
    <location>
        <begin position="411"/>
        <end position="439"/>
    </location>
</feature>
<keyword evidence="9 16" id="KW-0418">Kinase</keyword>
<keyword evidence="13 14" id="KW-0472">Membrane</keyword>
<dbReference type="Pfam" id="PF00512">
    <property type="entry name" value="HisKA"/>
    <property type="match status" value="1"/>
</dbReference>
<evidence type="ECO:0000256" key="8">
    <source>
        <dbReference type="ARBA" id="ARBA00022741"/>
    </source>
</evidence>
<feature type="transmembrane region" description="Helical" evidence="14">
    <location>
        <begin position="459"/>
        <end position="477"/>
    </location>
</feature>
<name>A0A9W6LZT8_9MICO</name>
<dbReference type="GO" id="GO:0000155">
    <property type="term" value="F:phosphorelay sensor kinase activity"/>
    <property type="evidence" value="ECO:0007669"/>
    <property type="project" value="InterPro"/>
</dbReference>
<dbReference type="InterPro" id="IPR003852">
    <property type="entry name" value="Sig_transdc_His_kinase_KdpD_N"/>
</dbReference>
<dbReference type="GO" id="GO:0005737">
    <property type="term" value="C:cytoplasm"/>
    <property type="evidence" value="ECO:0007669"/>
    <property type="project" value="UniProtKB-ARBA"/>
</dbReference>
<dbReference type="InterPro" id="IPR005467">
    <property type="entry name" value="His_kinase_dom"/>
</dbReference>
<dbReference type="EC" id="2.7.13.3" evidence="4"/>
<dbReference type="FunFam" id="3.40.50.620:FF:000112">
    <property type="entry name" value="Sensor histidine kinase KdpD"/>
    <property type="match status" value="1"/>
</dbReference>
<dbReference type="InterPro" id="IPR038318">
    <property type="entry name" value="KdpD_sf"/>
</dbReference>
<dbReference type="Gene3D" id="1.20.120.620">
    <property type="entry name" value="Backbone structure of the membrane domain of e. Coli histidine kinase receptor kdpd"/>
    <property type="match status" value="1"/>
</dbReference>
<dbReference type="FunFam" id="3.40.50.300:FF:000483">
    <property type="entry name" value="Sensor histidine kinase KdpD"/>
    <property type="match status" value="1"/>
</dbReference>
<evidence type="ECO:0000256" key="14">
    <source>
        <dbReference type="SAM" id="Phobius"/>
    </source>
</evidence>
<evidence type="ECO:0000256" key="7">
    <source>
        <dbReference type="ARBA" id="ARBA00022692"/>
    </source>
</evidence>
<dbReference type="Proteomes" id="UP001142372">
    <property type="component" value="Unassembled WGS sequence"/>
</dbReference>
<evidence type="ECO:0000313" key="17">
    <source>
        <dbReference type="Proteomes" id="UP001142372"/>
    </source>
</evidence>
<gene>
    <name evidence="16" type="ORF">GCM10017584_21620</name>
</gene>
<dbReference type="SMART" id="SM00387">
    <property type="entry name" value="HATPase_c"/>
    <property type="match status" value="1"/>
</dbReference>